<dbReference type="GO" id="GO:0061630">
    <property type="term" value="F:ubiquitin protein ligase activity"/>
    <property type="evidence" value="ECO:0007669"/>
    <property type="project" value="TreeGrafter"/>
</dbReference>
<accession>A0A9P0DNB3</accession>
<dbReference type="Pfam" id="PF21362">
    <property type="entry name" value="Sina_RING"/>
    <property type="match status" value="1"/>
</dbReference>
<evidence type="ECO:0000313" key="7">
    <source>
        <dbReference type="Proteomes" id="UP001153737"/>
    </source>
</evidence>
<dbReference type="GO" id="GO:0043161">
    <property type="term" value="P:proteasome-mediated ubiquitin-dependent protein catabolic process"/>
    <property type="evidence" value="ECO:0007669"/>
    <property type="project" value="TreeGrafter"/>
</dbReference>
<keyword evidence="7" id="KW-1185">Reference proteome</keyword>
<dbReference type="AlphaFoldDB" id="A0A9P0DNB3"/>
<evidence type="ECO:0000259" key="5">
    <source>
        <dbReference type="PROSITE" id="PS50089"/>
    </source>
</evidence>
<dbReference type="InterPro" id="IPR004162">
    <property type="entry name" value="SINA-like_animal"/>
</dbReference>
<dbReference type="Pfam" id="PF21361">
    <property type="entry name" value="Sina_ZnF"/>
    <property type="match status" value="1"/>
</dbReference>
<dbReference type="InterPro" id="IPR013083">
    <property type="entry name" value="Znf_RING/FYVE/PHD"/>
</dbReference>
<sequence>MAEPVDMRTALLAMKCSLCGNVLSVPPIISLSEDGTQLKCGSCKDIVKPSAVRNLALENMAKFFSFPCIYKDCNKLIPWKKVEIHEDSCDKKTMKCPMHYHKCDEIVMVQNLKEHMENNHRDNIFYESLTTVMRSDSCQIMVVISSTYQNKFLIMIRTISPCVIYVTSLNNTDECFEYDLKLSSIHKDQYYVLIENQTIIRYIERDHCFACIRNTCDLAHHPHSRVNGNVPVDMNYQTINLLSMERLLVDISEIKFTMTFHPKGVYGETDEKLYDDKSATNNQTDGTYPTENCGELLRRQLECPICMKYMIGKIYNCRKGHVMCKACRVQMIYCPSCRIKLDDLRNHPLENLADAVVLACTFSKNGCHFVGKWEFLLMHELECGHR</sequence>
<name>A0A9P0DNB3_PHACE</name>
<dbReference type="InterPro" id="IPR049548">
    <property type="entry name" value="Sina-like_RING"/>
</dbReference>
<dbReference type="SUPFAM" id="SSF57850">
    <property type="entry name" value="RING/U-box"/>
    <property type="match status" value="1"/>
</dbReference>
<keyword evidence="2 4" id="KW-0863">Zinc-finger</keyword>
<evidence type="ECO:0000256" key="4">
    <source>
        <dbReference type="PROSITE-ProRule" id="PRU00175"/>
    </source>
</evidence>
<feature type="domain" description="RING-type" evidence="5">
    <location>
        <begin position="303"/>
        <end position="338"/>
    </location>
</feature>
<dbReference type="InterPro" id="IPR001841">
    <property type="entry name" value="Znf_RING"/>
</dbReference>
<dbReference type="SUPFAM" id="SSF49599">
    <property type="entry name" value="TRAF domain-like"/>
    <property type="match status" value="1"/>
</dbReference>
<dbReference type="EMBL" id="OU896711">
    <property type="protein sequence ID" value="CAH1170526.1"/>
    <property type="molecule type" value="Genomic_DNA"/>
</dbReference>
<dbReference type="PANTHER" id="PTHR45877:SF2">
    <property type="entry name" value="E3 UBIQUITIN-PROTEIN LIGASE SINA-RELATED"/>
    <property type="match status" value="1"/>
</dbReference>
<dbReference type="GO" id="GO:0031624">
    <property type="term" value="F:ubiquitin conjugating enzyme binding"/>
    <property type="evidence" value="ECO:0007669"/>
    <property type="project" value="TreeGrafter"/>
</dbReference>
<organism evidence="6 7">
    <name type="scientific">Phaedon cochleariae</name>
    <name type="common">Mustard beetle</name>
    <dbReference type="NCBI Taxonomy" id="80249"/>
    <lineage>
        <taxon>Eukaryota</taxon>
        <taxon>Metazoa</taxon>
        <taxon>Ecdysozoa</taxon>
        <taxon>Arthropoda</taxon>
        <taxon>Hexapoda</taxon>
        <taxon>Insecta</taxon>
        <taxon>Pterygota</taxon>
        <taxon>Neoptera</taxon>
        <taxon>Endopterygota</taxon>
        <taxon>Coleoptera</taxon>
        <taxon>Polyphaga</taxon>
        <taxon>Cucujiformia</taxon>
        <taxon>Chrysomeloidea</taxon>
        <taxon>Chrysomelidae</taxon>
        <taxon>Chrysomelinae</taxon>
        <taxon>Chrysomelini</taxon>
        <taxon>Phaedon</taxon>
    </lineage>
</organism>
<dbReference type="PROSITE" id="PS50089">
    <property type="entry name" value="ZF_RING_2"/>
    <property type="match status" value="1"/>
</dbReference>
<reference evidence="6" key="2">
    <citation type="submission" date="2022-10" db="EMBL/GenBank/DDBJ databases">
        <authorList>
            <consortium name="ENA_rothamsted_submissions"/>
            <consortium name="culmorum"/>
            <person name="King R."/>
        </authorList>
    </citation>
    <scope>NUCLEOTIDE SEQUENCE</scope>
</reference>
<evidence type="ECO:0000256" key="2">
    <source>
        <dbReference type="ARBA" id="ARBA00022771"/>
    </source>
</evidence>
<dbReference type="OrthoDB" id="6677380at2759"/>
<reference evidence="6" key="1">
    <citation type="submission" date="2022-01" db="EMBL/GenBank/DDBJ databases">
        <authorList>
            <person name="King R."/>
        </authorList>
    </citation>
    <scope>NUCLEOTIDE SEQUENCE</scope>
</reference>
<evidence type="ECO:0000256" key="3">
    <source>
        <dbReference type="ARBA" id="ARBA00022833"/>
    </source>
</evidence>
<proteinExistence type="predicted"/>
<dbReference type="Proteomes" id="UP001153737">
    <property type="component" value="Chromosome 5"/>
</dbReference>
<dbReference type="Gene3D" id="3.30.40.10">
    <property type="entry name" value="Zinc/RING finger domain, C3HC4 (zinc finger)"/>
    <property type="match status" value="2"/>
</dbReference>
<protein>
    <recommendedName>
        <fullName evidence="5">RING-type domain-containing protein</fullName>
    </recommendedName>
</protein>
<evidence type="ECO:0000313" key="6">
    <source>
        <dbReference type="EMBL" id="CAH1170526.1"/>
    </source>
</evidence>
<keyword evidence="1" id="KW-0479">Metal-binding</keyword>
<dbReference type="PANTHER" id="PTHR45877">
    <property type="entry name" value="E3 UBIQUITIN-PROTEIN LIGASE SIAH2"/>
    <property type="match status" value="1"/>
</dbReference>
<dbReference type="GO" id="GO:0005737">
    <property type="term" value="C:cytoplasm"/>
    <property type="evidence" value="ECO:0007669"/>
    <property type="project" value="TreeGrafter"/>
</dbReference>
<keyword evidence="3" id="KW-0862">Zinc</keyword>
<dbReference type="GO" id="GO:0008270">
    <property type="term" value="F:zinc ion binding"/>
    <property type="evidence" value="ECO:0007669"/>
    <property type="project" value="UniProtKB-KW"/>
</dbReference>
<gene>
    <name evidence="6" type="ORF">PHAECO_LOCUS9043</name>
</gene>
<evidence type="ECO:0000256" key="1">
    <source>
        <dbReference type="ARBA" id="ARBA00022723"/>
    </source>
</evidence>